<dbReference type="SUPFAM" id="SSF52172">
    <property type="entry name" value="CheY-like"/>
    <property type="match status" value="1"/>
</dbReference>
<dbReference type="OrthoDB" id="458149at2"/>
<sequence length="582" mass="65378">MTNQSTQILLIDDDPIFRLGLVTALEAFADLDIMAEVDTATAALERLTTVLPQEQVNLIILDLALGRSLGSPLTGLSLCQQLKTDYPNLPILLLTAPSEPNQLTAAKGLGVEGYCAKGCAINLIVEAIRQVKAGESYWQMLPTPANSLPPPRWHTQLRQSGLQQIEAALKQVTAQLQQGNLSRLDWLFWTGRRRELLTARWLVNQLLPTDSGLVPTNNSNSPAEPLPRLNPSSSRPPVPQNRLRPSPTSALSKTSSEALQFQPSTPQAMTLTKLDSSLANLTNTPLEIDILQVERRRELLRTVLYKFEEMLEALRFSQVTMEQLTQKRSRLLHDLWQVSLTDFFGQYSTLVIGNQTIEMVDILRQDRDVVQTAILDKIPLVIELLGNCLFEAPLMIDNVSYPAHTPEAMARAELLLQNLIIQVANGIIQPLLNEFSDIEIVKHNFYDKRLMSSREITRFRNNLSWKYRRNQYIDEPQAIFESRYDLFVLSEIGIKKVAIYSPRRQELEQLQGTQLAVTIAYEFRDAIAPRLRGTVGWVGKGVVYVLTQVLGRGIGLILRGVIQGVGSAWQDTWFGKNGERGK</sequence>
<dbReference type="InterPro" id="IPR022552">
    <property type="entry name" value="UPF_Ycf55"/>
</dbReference>
<dbReference type="PIRSF" id="PIRSF026434">
    <property type="entry name" value="RR_ycf55_prd"/>
    <property type="match status" value="1"/>
</dbReference>
<evidence type="ECO:0000256" key="1">
    <source>
        <dbReference type="PROSITE-ProRule" id="PRU00169"/>
    </source>
</evidence>
<organism evidence="4 5">
    <name type="scientific">Coleofasciculus chthonoplastes PCC 7420</name>
    <dbReference type="NCBI Taxonomy" id="118168"/>
    <lineage>
        <taxon>Bacteria</taxon>
        <taxon>Bacillati</taxon>
        <taxon>Cyanobacteriota</taxon>
        <taxon>Cyanophyceae</taxon>
        <taxon>Coleofasciculales</taxon>
        <taxon>Coleofasciculaceae</taxon>
        <taxon>Coleofasciculus</taxon>
    </lineage>
</organism>
<dbReference type="InterPro" id="IPR011006">
    <property type="entry name" value="CheY-like_superfamily"/>
</dbReference>
<dbReference type="GO" id="GO:0000160">
    <property type="term" value="P:phosphorelay signal transduction system"/>
    <property type="evidence" value="ECO:0007669"/>
    <property type="project" value="InterPro"/>
</dbReference>
<feature type="region of interest" description="Disordered" evidence="2">
    <location>
        <begin position="212"/>
        <end position="266"/>
    </location>
</feature>
<accession>B4VPA3</accession>
<keyword evidence="1" id="KW-0597">Phosphoprotein</keyword>
<evidence type="ECO:0000259" key="3">
    <source>
        <dbReference type="PROSITE" id="PS50110"/>
    </source>
</evidence>
<feature type="domain" description="Response regulatory" evidence="3">
    <location>
        <begin position="7"/>
        <end position="132"/>
    </location>
</feature>
<name>B4VPA3_9CYAN</name>
<keyword evidence="5" id="KW-1185">Reference proteome</keyword>
<dbReference type="Pfam" id="PF12452">
    <property type="entry name" value="DUF3685"/>
    <property type="match status" value="1"/>
</dbReference>
<dbReference type="PANTHER" id="PTHR45566">
    <property type="entry name" value="HTH-TYPE TRANSCRIPTIONAL REGULATOR YHJB-RELATED"/>
    <property type="match status" value="1"/>
</dbReference>
<dbReference type="CDD" id="cd17535">
    <property type="entry name" value="REC_NarL-like"/>
    <property type="match status" value="1"/>
</dbReference>
<dbReference type="eggNOG" id="COG2197">
    <property type="taxonomic scope" value="Bacteria"/>
</dbReference>
<dbReference type="InterPro" id="IPR001789">
    <property type="entry name" value="Sig_transdc_resp-reg_receiver"/>
</dbReference>
<feature type="compositionally biased region" description="Polar residues" evidence="2">
    <location>
        <begin position="246"/>
        <end position="266"/>
    </location>
</feature>
<dbReference type="Proteomes" id="UP000003835">
    <property type="component" value="Unassembled WGS sequence"/>
</dbReference>
<evidence type="ECO:0000313" key="4">
    <source>
        <dbReference type="EMBL" id="EDX76222.1"/>
    </source>
</evidence>
<dbReference type="InterPro" id="IPR058245">
    <property type="entry name" value="NreC/VraR/RcsB-like_REC"/>
</dbReference>
<gene>
    <name evidence="4" type="ORF">MC7420_5656</name>
</gene>
<dbReference type="HOGENOM" id="CLU_035485_0_0_3"/>
<proteinExistence type="predicted"/>
<feature type="modified residue" description="4-aspartylphosphate" evidence="1">
    <location>
        <position position="62"/>
    </location>
</feature>
<dbReference type="PANTHER" id="PTHR45566:SF1">
    <property type="entry name" value="HTH-TYPE TRANSCRIPTIONAL REGULATOR YHJB-RELATED"/>
    <property type="match status" value="1"/>
</dbReference>
<dbReference type="Gene3D" id="3.40.50.2300">
    <property type="match status" value="1"/>
</dbReference>
<dbReference type="SMART" id="SM00448">
    <property type="entry name" value="REC"/>
    <property type="match status" value="1"/>
</dbReference>
<reference evidence="4 5" key="1">
    <citation type="submission" date="2008-07" db="EMBL/GenBank/DDBJ databases">
        <authorList>
            <person name="Tandeau de Marsac N."/>
            <person name="Ferriera S."/>
            <person name="Johnson J."/>
            <person name="Kravitz S."/>
            <person name="Beeson K."/>
            <person name="Sutton G."/>
            <person name="Rogers Y.-H."/>
            <person name="Friedman R."/>
            <person name="Frazier M."/>
            <person name="Venter J.C."/>
        </authorList>
    </citation>
    <scope>NUCLEOTIDE SEQUENCE [LARGE SCALE GENOMIC DNA]</scope>
    <source>
        <strain evidence="4 5">PCC 7420</strain>
    </source>
</reference>
<evidence type="ECO:0000256" key="2">
    <source>
        <dbReference type="SAM" id="MobiDB-lite"/>
    </source>
</evidence>
<dbReference type="InterPro" id="IPR016837">
    <property type="entry name" value="Uncharacterised_Ycf55_cyanobac"/>
</dbReference>
<dbReference type="Pfam" id="PF00072">
    <property type="entry name" value="Response_reg"/>
    <property type="match status" value="1"/>
</dbReference>
<protein>
    <submittedName>
        <fullName evidence="4">Response regulator receiver domain protein</fullName>
    </submittedName>
</protein>
<dbReference type="STRING" id="118168.MC7420_5656"/>
<dbReference type="EMBL" id="DS989847">
    <property type="protein sequence ID" value="EDX76222.1"/>
    <property type="molecule type" value="Genomic_DNA"/>
</dbReference>
<dbReference type="AlphaFoldDB" id="B4VPA3"/>
<dbReference type="InterPro" id="IPR051015">
    <property type="entry name" value="EvgA-like"/>
</dbReference>
<dbReference type="PROSITE" id="PS50110">
    <property type="entry name" value="RESPONSE_REGULATORY"/>
    <property type="match status" value="1"/>
</dbReference>
<dbReference type="RefSeq" id="WP_006100709.1">
    <property type="nucleotide sequence ID" value="NZ_DS989847.1"/>
</dbReference>
<evidence type="ECO:0000313" key="5">
    <source>
        <dbReference type="Proteomes" id="UP000003835"/>
    </source>
</evidence>